<dbReference type="Proteomes" id="UP001217485">
    <property type="component" value="Unassembled WGS sequence"/>
</dbReference>
<dbReference type="PANTHER" id="PTHR35565:SF1">
    <property type="entry name" value="TYPE VI SECRETION SYSTEM CONTRACTILE SHEATH LARGE SUBUNIT"/>
    <property type="match status" value="1"/>
</dbReference>
<reference evidence="3 4" key="1">
    <citation type="submission" date="2023-01" db="EMBL/GenBank/DDBJ databases">
        <title>Minimal conservation of predation-associated metabolite biosynthetic gene clusters underscores biosynthetic potential of Myxococcota including descriptions for ten novel species: Archangium lansinium sp. nov., Myxococcus landrumus sp. nov., Nannocystis bai.</title>
        <authorList>
            <person name="Ahearne A."/>
            <person name="Stevens C."/>
            <person name="Dowd S."/>
        </authorList>
    </citation>
    <scope>NUCLEOTIDE SEQUENCE [LARGE SCALE GENOMIC DNA]</scope>
    <source>
        <strain evidence="3 4">WIWO2</strain>
    </source>
</reference>
<protein>
    <submittedName>
        <fullName evidence="3">Type VI secretion system contractile sheath large subunit</fullName>
    </submittedName>
</protein>
<name>A0ABT5BSI2_9BACT</name>
<dbReference type="Pfam" id="PF05943">
    <property type="entry name" value="VipB"/>
    <property type="match status" value="1"/>
</dbReference>
<dbReference type="PANTHER" id="PTHR35565">
    <property type="entry name" value="CYTOPLASMIC PROTEIN-RELATED"/>
    <property type="match status" value="1"/>
</dbReference>
<dbReference type="EMBL" id="JAQNDK010000001">
    <property type="protein sequence ID" value="MDC0677115.1"/>
    <property type="molecule type" value="Genomic_DNA"/>
</dbReference>
<feature type="domain" description="TssC1 N-terminal" evidence="1">
    <location>
        <begin position="68"/>
        <end position="367"/>
    </location>
</feature>
<organism evidence="3 4">
    <name type="scientific">Sorangium atrum</name>
    <dbReference type="NCBI Taxonomy" id="2995308"/>
    <lineage>
        <taxon>Bacteria</taxon>
        <taxon>Pseudomonadati</taxon>
        <taxon>Myxococcota</taxon>
        <taxon>Polyangia</taxon>
        <taxon>Polyangiales</taxon>
        <taxon>Polyangiaceae</taxon>
        <taxon>Sorangium</taxon>
    </lineage>
</organism>
<dbReference type="InterPro" id="IPR044032">
    <property type="entry name" value="TssC1_C"/>
</dbReference>
<keyword evidence="4" id="KW-1185">Reference proteome</keyword>
<proteinExistence type="predicted"/>
<dbReference type="Pfam" id="PF18945">
    <property type="entry name" value="VipB_2"/>
    <property type="match status" value="1"/>
</dbReference>
<gene>
    <name evidence="3" type="primary">tssC</name>
    <name evidence="3" type="ORF">POL72_05135</name>
</gene>
<dbReference type="RefSeq" id="WP_272093885.1">
    <property type="nucleotide sequence ID" value="NZ_JAQNDK010000001.1"/>
</dbReference>
<evidence type="ECO:0000313" key="3">
    <source>
        <dbReference type="EMBL" id="MDC0677115.1"/>
    </source>
</evidence>
<evidence type="ECO:0000259" key="2">
    <source>
        <dbReference type="Pfam" id="PF18945"/>
    </source>
</evidence>
<dbReference type="NCBIfam" id="TIGR03355">
    <property type="entry name" value="VI_chp_2"/>
    <property type="match status" value="1"/>
</dbReference>
<feature type="domain" description="TssC1 C-terminal" evidence="2">
    <location>
        <begin position="381"/>
        <end position="491"/>
    </location>
</feature>
<evidence type="ECO:0000259" key="1">
    <source>
        <dbReference type="Pfam" id="PF05943"/>
    </source>
</evidence>
<dbReference type="InterPro" id="IPR044031">
    <property type="entry name" value="TssC1_N"/>
</dbReference>
<comment type="caution">
    <text evidence="3">The sequence shown here is derived from an EMBL/GenBank/DDBJ whole genome shotgun (WGS) entry which is preliminary data.</text>
</comment>
<evidence type="ECO:0000313" key="4">
    <source>
        <dbReference type="Proteomes" id="UP001217485"/>
    </source>
</evidence>
<accession>A0ABT5BSI2</accession>
<dbReference type="InterPro" id="IPR010269">
    <property type="entry name" value="T6SS_TssC-like"/>
</dbReference>
<sequence>MATETQAAGSAGVQTLEGGSLLDEILAETKMTPGDEGYDIAKRGVQAFISELVAPRREGEKVDKAFVDALIAEIDVKLSRQIDEILHNPSFQKLESAWRGLKFVIDRCDFRENVKVEMLNCSKEDLLADFEDAPEVPKSGLYKIVYSAEFGQFGGKPVGAIIANYEFGPGPQDIALLQKCAAVATMSHAPFIAAAGPQFFGLKDFQGLPNLKDLKALFEGPQYTKWNAFRETEDARYVGLVMPRFLLRLPFGANTVPVKAFNYEEDVVGKHDAYCWGNATYAFATRLADSFAKYRWCPNIIGPQAGGSVENLPLHQYEAMGEIQTKVPTEIMLTERREFELSEEGFIGLTFRKDSDNAAFFSANSAQKAKFFGQSDEGRAAEMNYRLGTQLPYMFIMCRIAHYLKVLQREQIGTWKERADLEKELNDWIGQYVADQDVVSAATRGRRPLRKAKIIVTEVPGNAGWYKVDMQVRPHFKYMGAFFTLSLVGKLDKE</sequence>